<proteinExistence type="predicted"/>
<dbReference type="OrthoDB" id="3268708at2"/>
<dbReference type="EMBL" id="CCSD01000056">
    <property type="protein sequence ID" value="CDZ89043.1"/>
    <property type="molecule type" value="Genomic_DNA"/>
</dbReference>
<dbReference type="InterPro" id="IPR021145">
    <property type="entry name" value="Portal_protein_SPP1_Gp6-like"/>
</dbReference>
<dbReference type="Proteomes" id="UP000042997">
    <property type="component" value="Unassembled WGS sequence"/>
</dbReference>
<dbReference type="Pfam" id="PF05133">
    <property type="entry name" value="SPP1_portal"/>
    <property type="match status" value="1"/>
</dbReference>
<sequence>MGLPEGSTSAPWPPKPFDTAQDQFQLWNAWFSNDTDALYEWYSQPGAHARPSQYAGGIVGRVARFFWGRPMQQASKRIHVPAASDIARTGADLLFSQPPQWVLAESDVKGGKAQFEAAQKRLEVLLESSDVNATLLEAAEIQAALGGVYLRLWWDKDVTRKVMLSAVGADGAIPEWRYGQLAAVTFWTEWKDEKSGVWRHLERHSPGFIEHGLYKGETDTLGRLMPLTDRTETEWAADLVDAEGRIPTGVKGLTAAYVPNVRPSRMWRSIPGLSLLGRSDYDGLEPLFDALDEAWTSWMRDIDHGKSRLFVDAEALEDNGPGRGASFDPEQPVYTPVPRPGLGDDPTRSLVEAQQFTIRYAEHHATVKDLMTRILVGAGYSVSDFGDDEMSSAVTATEINARKDLSNRTRSKKIGYWRSGMEELARTMLELDAVVYADERETPFEVVANPEMKFPVRQDQTPVQVAEMVARWFDSGSASTETRVRTIWPNWSNDQVQEELERIKDDRKLDDMPSEFDTPTFGGGTDEAEFEPPTRPEGDMGADGEELDGE</sequence>
<feature type="compositionally biased region" description="Acidic residues" evidence="1">
    <location>
        <begin position="540"/>
        <end position="550"/>
    </location>
</feature>
<dbReference type="RefSeq" id="WP_082061271.1">
    <property type="nucleotide sequence ID" value="NZ_JAPWIU010000041.1"/>
</dbReference>
<gene>
    <name evidence="2" type="ORF">RHRU231_450210</name>
</gene>
<evidence type="ECO:0000313" key="3">
    <source>
        <dbReference type="Proteomes" id="UP000042997"/>
    </source>
</evidence>
<protein>
    <submittedName>
        <fullName evidence="2">Putative phage protein</fullName>
    </submittedName>
</protein>
<organism evidence="2 3">
    <name type="scientific">Rhodococcus ruber</name>
    <dbReference type="NCBI Taxonomy" id="1830"/>
    <lineage>
        <taxon>Bacteria</taxon>
        <taxon>Bacillati</taxon>
        <taxon>Actinomycetota</taxon>
        <taxon>Actinomycetes</taxon>
        <taxon>Mycobacteriales</taxon>
        <taxon>Nocardiaceae</taxon>
        <taxon>Rhodococcus</taxon>
    </lineage>
</organism>
<reference evidence="2 3" key="1">
    <citation type="journal article" date="2014" name="Genome Announc.">
        <title>Draft Genome Sequence of Propane- and Butane-Oxidizing Actinobacterium Rhodococcus ruber IEGM 231.</title>
        <authorList>
            <person name="Ivshina I.B."/>
            <person name="Kuyukina M.S."/>
            <person name="Krivoruchko A.V."/>
            <person name="Barbe V."/>
            <person name="Fischer C."/>
        </authorList>
    </citation>
    <scope>NUCLEOTIDE SEQUENCE [LARGE SCALE GENOMIC DNA]</scope>
</reference>
<accession>A0A098BK18</accession>
<feature type="region of interest" description="Disordered" evidence="1">
    <location>
        <begin position="504"/>
        <end position="550"/>
    </location>
</feature>
<dbReference type="AlphaFoldDB" id="A0A098BK18"/>
<evidence type="ECO:0000313" key="2">
    <source>
        <dbReference type="EMBL" id="CDZ89043.1"/>
    </source>
</evidence>
<name>A0A098BK18_9NOCA</name>
<evidence type="ECO:0000256" key="1">
    <source>
        <dbReference type="SAM" id="MobiDB-lite"/>
    </source>
</evidence>